<dbReference type="Gene3D" id="3.40.190.10">
    <property type="entry name" value="Periplasmic binding protein-like II"/>
    <property type="match status" value="1"/>
</dbReference>
<gene>
    <name evidence="2" type="ORF">MMF94_07000</name>
</gene>
<reference evidence="2 3" key="1">
    <citation type="submission" date="2022-03" db="EMBL/GenBank/DDBJ databases">
        <title>Pseudonocardia alaer sp. nov., a novel actinomycete isolated from reed forest soil.</title>
        <authorList>
            <person name="Wang L."/>
        </authorList>
    </citation>
    <scope>NUCLEOTIDE SEQUENCE [LARGE SCALE GENOMIC DNA]</scope>
    <source>
        <strain evidence="2 3">Y-16303</strain>
    </source>
</reference>
<dbReference type="PANTHER" id="PTHR43649:SF30">
    <property type="entry name" value="ABC TRANSPORTER SUBSTRATE-BINDING PROTEIN"/>
    <property type="match status" value="1"/>
</dbReference>
<dbReference type="EMBL" id="JAKXMK010000006">
    <property type="protein sequence ID" value="MCH6165423.1"/>
    <property type="molecule type" value="Genomic_DNA"/>
</dbReference>
<dbReference type="CDD" id="cd14748">
    <property type="entry name" value="PBP2_UgpB"/>
    <property type="match status" value="1"/>
</dbReference>
<accession>A0ABS9TA59</accession>
<dbReference type="SUPFAM" id="SSF53850">
    <property type="entry name" value="Periplasmic binding protein-like II"/>
    <property type="match status" value="1"/>
</dbReference>
<protein>
    <submittedName>
        <fullName evidence="2">ABC transporter substrate-binding protein</fullName>
    </submittedName>
</protein>
<dbReference type="InterPro" id="IPR006059">
    <property type="entry name" value="SBP"/>
</dbReference>
<proteinExistence type="predicted"/>
<organism evidence="2 3">
    <name type="scientific">Pseudonocardia alaniniphila</name>
    <dbReference type="NCBI Taxonomy" id="75291"/>
    <lineage>
        <taxon>Bacteria</taxon>
        <taxon>Bacillati</taxon>
        <taxon>Actinomycetota</taxon>
        <taxon>Actinomycetes</taxon>
        <taxon>Pseudonocardiales</taxon>
        <taxon>Pseudonocardiaceae</taxon>
        <taxon>Pseudonocardia</taxon>
    </lineage>
</organism>
<evidence type="ECO:0000256" key="1">
    <source>
        <dbReference type="SAM" id="SignalP"/>
    </source>
</evidence>
<feature type="chain" id="PRO_5045601691" evidence="1">
    <location>
        <begin position="31"/>
        <end position="453"/>
    </location>
</feature>
<dbReference type="RefSeq" id="WP_241035461.1">
    <property type="nucleotide sequence ID" value="NZ_BAAAJF010000032.1"/>
</dbReference>
<dbReference type="InterPro" id="IPR050490">
    <property type="entry name" value="Bact_solute-bd_prot1"/>
</dbReference>
<evidence type="ECO:0000313" key="2">
    <source>
        <dbReference type="EMBL" id="MCH6165423.1"/>
    </source>
</evidence>
<sequence>MSARHAHSPALDRRGFLRLASAVGVTAALAACGGPATTSGSAPATAPADIDYTGVKPASQITWWSNNPGSSQAVSQQIIDAFHASQPDIKVNLVTAGKDYEEIAQKFQTAQTGGTLPDLVVLSDVWWFRYYMLGSIIPLDSLIKTVGIETGDYRDQLLADYQYNGGQWAIPWARSTPLFYYNKAHWAAAGLPDRAPTTWAEFAEWAPRLQSAGTGVQHAFQHPALAGYAGWSFQNNLWGWGGAWSNDWDITCDSQQSVAALQFLQDSVYKNGWAGVASTDSANDLSAGAVSATVSSTGSLVGILTASKFEVGAGPLPGGPVASTPVCPTGGAGVGIPKAIPKENQLAAATFVKFLTSPENTVSFAGATGYMPVRKSADVSSLVAKTPQSKVAIDQLAVTRVQDRARVFFPGADQEMGKSCANILTQQADVQTEMNALKKTLSGIYDQDVKPNL</sequence>
<feature type="signal peptide" evidence="1">
    <location>
        <begin position="1"/>
        <end position="30"/>
    </location>
</feature>
<keyword evidence="1" id="KW-0732">Signal</keyword>
<dbReference type="PROSITE" id="PS51318">
    <property type="entry name" value="TAT"/>
    <property type="match status" value="1"/>
</dbReference>
<dbReference type="PROSITE" id="PS51257">
    <property type="entry name" value="PROKAR_LIPOPROTEIN"/>
    <property type="match status" value="1"/>
</dbReference>
<dbReference type="InterPro" id="IPR006311">
    <property type="entry name" value="TAT_signal"/>
</dbReference>
<evidence type="ECO:0000313" key="3">
    <source>
        <dbReference type="Proteomes" id="UP001299970"/>
    </source>
</evidence>
<dbReference type="Proteomes" id="UP001299970">
    <property type="component" value="Unassembled WGS sequence"/>
</dbReference>
<keyword evidence="3" id="KW-1185">Reference proteome</keyword>
<name>A0ABS9TA59_9PSEU</name>
<dbReference type="PANTHER" id="PTHR43649">
    <property type="entry name" value="ARABINOSE-BINDING PROTEIN-RELATED"/>
    <property type="match status" value="1"/>
</dbReference>
<comment type="caution">
    <text evidence="2">The sequence shown here is derived from an EMBL/GenBank/DDBJ whole genome shotgun (WGS) entry which is preliminary data.</text>
</comment>
<dbReference type="Pfam" id="PF13416">
    <property type="entry name" value="SBP_bac_8"/>
    <property type="match status" value="1"/>
</dbReference>